<dbReference type="AlphaFoldDB" id="A0A1S7UKW9"/>
<dbReference type="STRING" id="77044.A0A1S7UKW9"/>
<dbReference type="EMBL" id="DF977451">
    <property type="protein sequence ID" value="GAP83937.2"/>
    <property type="molecule type" value="Genomic_DNA"/>
</dbReference>
<sequence length="178" mass="19516">MLESDAQIARSIWGIGGVGKPQIALEYANPRWNSGTLVALWVSSETEGEVAKGIREAAQRLQLDGYSKANTPDKNRLLVLQWLQTTNARWLVIFDNVEDNKVLIGNQPKAGNGDVLITCRSELFAKPVAMSPIEVTTFSTQESRSLIFQILSRAAINSEEIQAADFLAEQLGGLCQVN</sequence>
<name>A0A1S7UKW9_ROSNE</name>
<gene>
    <name evidence="2" type="ORF">SAMD00023353_0602970</name>
</gene>
<evidence type="ECO:0000259" key="1">
    <source>
        <dbReference type="Pfam" id="PF00931"/>
    </source>
</evidence>
<keyword evidence="3" id="KW-1185">Reference proteome</keyword>
<dbReference type="InterPro" id="IPR027417">
    <property type="entry name" value="P-loop_NTPase"/>
</dbReference>
<reference evidence="2" key="1">
    <citation type="submission" date="2016-03" db="EMBL/GenBank/DDBJ databases">
        <title>Draft genome sequence of Rosellinia necatrix.</title>
        <authorList>
            <person name="Kanematsu S."/>
        </authorList>
    </citation>
    <scope>NUCLEOTIDE SEQUENCE [LARGE SCALE GENOMIC DNA]</scope>
    <source>
        <strain evidence="2">W97</strain>
    </source>
</reference>
<proteinExistence type="predicted"/>
<dbReference type="GO" id="GO:0043531">
    <property type="term" value="F:ADP binding"/>
    <property type="evidence" value="ECO:0007669"/>
    <property type="project" value="InterPro"/>
</dbReference>
<dbReference type="Proteomes" id="UP000054516">
    <property type="component" value="Unassembled WGS sequence"/>
</dbReference>
<dbReference type="OrthoDB" id="6161812at2759"/>
<evidence type="ECO:0000313" key="3">
    <source>
        <dbReference type="Proteomes" id="UP000054516"/>
    </source>
</evidence>
<evidence type="ECO:0000313" key="2">
    <source>
        <dbReference type="EMBL" id="GAP83937.2"/>
    </source>
</evidence>
<organism evidence="2">
    <name type="scientific">Rosellinia necatrix</name>
    <name type="common">White root-rot fungus</name>
    <dbReference type="NCBI Taxonomy" id="77044"/>
    <lineage>
        <taxon>Eukaryota</taxon>
        <taxon>Fungi</taxon>
        <taxon>Dikarya</taxon>
        <taxon>Ascomycota</taxon>
        <taxon>Pezizomycotina</taxon>
        <taxon>Sordariomycetes</taxon>
        <taxon>Xylariomycetidae</taxon>
        <taxon>Xylariales</taxon>
        <taxon>Xylariaceae</taxon>
        <taxon>Rosellinia</taxon>
    </lineage>
</organism>
<accession>A0A1S7UKW9</accession>
<protein>
    <submittedName>
        <fullName evidence="2">Putative tetratricopeptide-like helical</fullName>
    </submittedName>
</protein>
<dbReference type="Gene3D" id="3.40.50.300">
    <property type="entry name" value="P-loop containing nucleotide triphosphate hydrolases"/>
    <property type="match status" value="1"/>
</dbReference>
<dbReference type="SUPFAM" id="SSF52540">
    <property type="entry name" value="P-loop containing nucleoside triphosphate hydrolases"/>
    <property type="match status" value="1"/>
</dbReference>
<dbReference type="Pfam" id="PF00931">
    <property type="entry name" value="NB-ARC"/>
    <property type="match status" value="1"/>
</dbReference>
<dbReference type="InterPro" id="IPR002182">
    <property type="entry name" value="NB-ARC"/>
</dbReference>
<feature type="domain" description="NB-ARC" evidence="1">
    <location>
        <begin position="9"/>
        <end position="147"/>
    </location>
</feature>